<accession>A0AAV7KAQ8</accession>
<keyword evidence="2" id="KW-1185">Reference proteome</keyword>
<proteinExistence type="predicted"/>
<evidence type="ECO:0000313" key="2">
    <source>
        <dbReference type="Proteomes" id="UP001165289"/>
    </source>
</evidence>
<sequence length="244" mass="27990">MSRDFGISCRSIGRVVHDDLGLKSLKCRKVHMLTKAIREMRLQRSRCLLSRAGQSVVNKILFSDEKLFTIQEVSNPQNDRIISSSVQDIPEQLRFIPRRQKPASVMVWGESPQTPGLILFLFYSEVKGFGCKNFGNTSWTFQQHGAPAHTANATQQWFRDKKIDFISKEQWPPSSPDLNPIDYSVWSILEQKVCASSHANISSLKACLQREWLKIPQDHFRCAVYQFRTRLQAVVSKKGGYTEQ</sequence>
<name>A0AAV7KAQ8_9METZ</name>
<evidence type="ECO:0000313" key="1">
    <source>
        <dbReference type="EMBL" id="KAI6658352.1"/>
    </source>
</evidence>
<gene>
    <name evidence="1" type="ORF">LOD99_11075</name>
</gene>
<dbReference type="AlphaFoldDB" id="A0AAV7KAQ8"/>
<dbReference type="EMBL" id="JAKMXF010000096">
    <property type="protein sequence ID" value="KAI6658352.1"/>
    <property type="molecule type" value="Genomic_DNA"/>
</dbReference>
<dbReference type="Gene3D" id="3.30.420.10">
    <property type="entry name" value="Ribonuclease H-like superfamily/Ribonuclease H"/>
    <property type="match status" value="1"/>
</dbReference>
<reference evidence="1 2" key="1">
    <citation type="journal article" date="2023" name="BMC Biol.">
        <title>The compact genome of the sponge Oopsacas minuta (Hexactinellida) is lacking key metazoan core genes.</title>
        <authorList>
            <person name="Santini S."/>
            <person name="Schenkelaars Q."/>
            <person name="Jourda C."/>
            <person name="Duchesne M."/>
            <person name="Belahbib H."/>
            <person name="Rocher C."/>
            <person name="Selva M."/>
            <person name="Riesgo A."/>
            <person name="Vervoort M."/>
            <person name="Leys S.P."/>
            <person name="Kodjabachian L."/>
            <person name="Le Bivic A."/>
            <person name="Borchiellini C."/>
            <person name="Claverie J.M."/>
            <person name="Renard E."/>
        </authorList>
    </citation>
    <scope>NUCLEOTIDE SEQUENCE [LARGE SCALE GENOMIC DNA]</scope>
    <source>
        <strain evidence="1">SPO-2</strain>
    </source>
</reference>
<dbReference type="PANTHER" id="PTHR46068">
    <property type="entry name" value="PROTEIN CBG27172"/>
    <property type="match status" value="1"/>
</dbReference>
<dbReference type="GO" id="GO:0003676">
    <property type="term" value="F:nucleic acid binding"/>
    <property type="evidence" value="ECO:0007669"/>
    <property type="project" value="InterPro"/>
</dbReference>
<comment type="caution">
    <text evidence="1">The sequence shown here is derived from an EMBL/GenBank/DDBJ whole genome shotgun (WGS) entry which is preliminary data.</text>
</comment>
<dbReference type="InterPro" id="IPR036397">
    <property type="entry name" value="RNaseH_sf"/>
</dbReference>
<evidence type="ECO:0008006" key="3">
    <source>
        <dbReference type="Google" id="ProtNLM"/>
    </source>
</evidence>
<dbReference type="Proteomes" id="UP001165289">
    <property type="component" value="Unassembled WGS sequence"/>
</dbReference>
<dbReference type="PANTHER" id="PTHR46068:SF1">
    <property type="entry name" value="TRANSPOSASE IS30-LIKE HTH DOMAIN-CONTAINING PROTEIN"/>
    <property type="match status" value="1"/>
</dbReference>
<protein>
    <recommendedName>
        <fullName evidence="3">Tc1-like transposase DDE domain-containing protein</fullName>
    </recommendedName>
</protein>
<organism evidence="1 2">
    <name type="scientific">Oopsacas minuta</name>
    <dbReference type="NCBI Taxonomy" id="111878"/>
    <lineage>
        <taxon>Eukaryota</taxon>
        <taxon>Metazoa</taxon>
        <taxon>Porifera</taxon>
        <taxon>Hexactinellida</taxon>
        <taxon>Hexasterophora</taxon>
        <taxon>Lyssacinosida</taxon>
        <taxon>Leucopsacidae</taxon>
        <taxon>Oopsacas</taxon>
    </lineage>
</organism>